<evidence type="ECO:0000259" key="6">
    <source>
        <dbReference type="PROSITE" id="PS51656"/>
    </source>
</evidence>
<evidence type="ECO:0000313" key="8">
    <source>
        <dbReference type="Proteomes" id="UP000250223"/>
    </source>
</evidence>
<dbReference type="InterPro" id="IPR007202">
    <property type="entry name" value="4Fe-4S_dom"/>
</dbReference>
<dbReference type="PROSITE" id="PS51656">
    <property type="entry name" value="4FE4S"/>
    <property type="match status" value="1"/>
</dbReference>
<keyword evidence="4" id="KW-0411">Iron-sulfur</keyword>
<dbReference type="Gene3D" id="3.30.450.20">
    <property type="entry name" value="PAS domain"/>
    <property type="match status" value="1"/>
</dbReference>
<name>A0A2X2W3B6_CLOCO</name>
<dbReference type="GO" id="GO:0046872">
    <property type="term" value="F:metal ion binding"/>
    <property type="evidence" value="ECO:0007669"/>
    <property type="project" value="UniProtKB-KW"/>
</dbReference>
<dbReference type="Gene3D" id="1.10.15.40">
    <property type="entry name" value="Electron transport complex subunit B, putative Fe-S cluster"/>
    <property type="match status" value="1"/>
</dbReference>
<dbReference type="AlphaFoldDB" id="A0A2X2W3B6"/>
<dbReference type="Pfam" id="PF04060">
    <property type="entry name" value="FeS"/>
    <property type="match status" value="1"/>
</dbReference>
<dbReference type="PANTHER" id="PTHR11615">
    <property type="entry name" value="NITRATE, FORMATE, IRON DEHYDROGENASE"/>
    <property type="match status" value="1"/>
</dbReference>
<protein>
    <submittedName>
        <fullName evidence="7">Sensory box-containing [Fe] hydrogenase</fullName>
        <ecNumber evidence="7">1.12.7.2</ecNumber>
    </submittedName>
</protein>
<dbReference type="InterPro" id="IPR017896">
    <property type="entry name" value="4Fe4S_Fe-S-bd"/>
</dbReference>
<evidence type="ECO:0000313" key="7">
    <source>
        <dbReference type="EMBL" id="SQB33857.1"/>
    </source>
</evidence>
<feature type="domain" description="4Fe-4S" evidence="6">
    <location>
        <begin position="356"/>
        <end position="418"/>
    </location>
</feature>
<keyword evidence="3" id="KW-0408">Iron</keyword>
<dbReference type="PROSITE" id="PS00198">
    <property type="entry name" value="4FE4S_FER_1"/>
    <property type="match status" value="1"/>
</dbReference>
<dbReference type="EMBL" id="UAWC01000002">
    <property type="protein sequence ID" value="SQB33857.1"/>
    <property type="molecule type" value="Genomic_DNA"/>
</dbReference>
<dbReference type="RefSeq" id="WP_111921262.1">
    <property type="nucleotide sequence ID" value="NZ_SVCG01000003.1"/>
</dbReference>
<evidence type="ECO:0000256" key="1">
    <source>
        <dbReference type="ARBA" id="ARBA00022485"/>
    </source>
</evidence>
<dbReference type="EC" id="1.12.7.2" evidence="7"/>
<feature type="domain" description="4Fe-4S ferredoxin-type" evidence="5">
    <location>
        <begin position="2"/>
        <end position="30"/>
    </location>
</feature>
<dbReference type="GO" id="GO:0008901">
    <property type="term" value="F:ferredoxin hydrogenase activity"/>
    <property type="evidence" value="ECO:0007669"/>
    <property type="project" value="UniProtKB-EC"/>
</dbReference>
<dbReference type="Pfam" id="PF13237">
    <property type="entry name" value="Fer4_10"/>
    <property type="match status" value="1"/>
</dbReference>
<proteinExistence type="predicted"/>
<sequence length="574" mass="65248">MTYMDFSMSNCKNCYKCLRYCPVKAIKFENEKANIVQERCINCGHCLEICPQNARRIYSDLPIVKNAILARKKIVATIAPSFFGHFGESYGKVLSALKKLGFSDLQETALGAEIVTKLYHDYIKGTNKNNYITTCCPSVNHLIEKYFSELIDYVIPINTPMMAHGKIIKKLYGEDIFTVFIGPCIAKKSEADNYLLNDRFIDAVLTYEEIEEWIKEENIDLNSENHIETTNIAFKTGRRYAIHGGIIQAIGNIEGKKLNKISISGIEECIEIFESMKKGYLKNTLVEVSACKGSCVGGPHSIKRNGEYFKKLSSIKEYVNKKENNKIKRYIQVPKDIDFTVKFMPKNIEDKVTTEEEIEKIMNSMGKYSEEDELNCGVCGYDTCREKAIAVYNGMAETNMCLHYMRNKAESMSNFIFEHSGTCVLVLNGELKIKEINPAGEEMFTVKAENVRDKSISVLMNEEDFREVKNTGKSIIGKKIIVSQYDLVFIENIVYLPKQDIIVASMANIVEEEKNRKELLKVKENTFNAAQEVIEKQMRVAQEIASLLGETTAETKITLTKLKKVVEGEEGEIR</sequence>
<dbReference type="InterPro" id="IPR004108">
    <property type="entry name" value="Fe_hydrogenase_lsu_C"/>
</dbReference>
<keyword evidence="1" id="KW-0004">4Fe-4S</keyword>
<accession>A0A2X2W3B6</accession>
<dbReference type="GO" id="GO:0051539">
    <property type="term" value="F:4 iron, 4 sulfur cluster binding"/>
    <property type="evidence" value="ECO:0007669"/>
    <property type="project" value="UniProtKB-KW"/>
</dbReference>
<gene>
    <name evidence="7" type="primary">hydA</name>
    <name evidence="7" type="ORF">NCTC13028_00732</name>
</gene>
<keyword evidence="2" id="KW-0479">Metal-binding</keyword>
<evidence type="ECO:0000259" key="5">
    <source>
        <dbReference type="PROSITE" id="PS51379"/>
    </source>
</evidence>
<evidence type="ECO:0000256" key="4">
    <source>
        <dbReference type="ARBA" id="ARBA00023014"/>
    </source>
</evidence>
<dbReference type="Proteomes" id="UP000250223">
    <property type="component" value="Unassembled WGS sequence"/>
</dbReference>
<dbReference type="SUPFAM" id="SSF55785">
    <property type="entry name" value="PYP-like sensor domain (PAS domain)"/>
    <property type="match status" value="1"/>
</dbReference>
<dbReference type="InterPro" id="IPR035965">
    <property type="entry name" value="PAS-like_dom_sf"/>
</dbReference>
<reference evidence="7 8" key="1">
    <citation type="submission" date="2018-06" db="EMBL/GenBank/DDBJ databases">
        <authorList>
            <consortium name="Pathogen Informatics"/>
            <person name="Doyle S."/>
        </authorList>
    </citation>
    <scope>NUCLEOTIDE SEQUENCE [LARGE SCALE GENOMIC DNA]</scope>
    <source>
        <strain evidence="7 8">NCTC13028</strain>
    </source>
</reference>
<dbReference type="Pfam" id="PF02906">
    <property type="entry name" value="Fe_hyd_lg_C"/>
    <property type="match status" value="1"/>
</dbReference>
<evidence type="ECO:0000256" key="3">
    <source>
        <dbReference type="ARBA" id="ARBA00023004"/>
    </source>
</evidence>
<dbReference type="SUPFAM" id="SSF53920">
    <property type="entry name" value="Fe-only hydrogenase"/>
    <property type="match status" value="1"/>
</dbReference>
<evidence type="ECO:0000256" key="2">
    <source>
        <dbReference type="ARBA" id="ARBA00022723"/>
    </source>
</evidence>
<dbReference type="InterPro" id="IPR009016">
    <property type="entry name" value="Fe_hydrogenase"/>
</dbReference>
<feature type="domain" description="4Fe-4S ferredoxin-type" evidence="5">
    <location>
        <begin position="31"/>
        <end position="60"/>
    </location>
</feature>
<dbReference type="Gene3D" id="3.30.70.20">
    <property type="match status" value="1"/>
</dbReference>
<dbReference type="InterPro" id="IPR050340">
    <property type="entry name" value="Cytosolic_Fe-S_CAF"/>
</dbReference>
<dbReference type="InterPro" id="IPR017900">
    <property type="entry name" value="4Fe4S_Fe_S_CS"/>
</dbReference>
<dbReference type="PROSITE" id="PS51379">
    <property type="entry name" value="4FE4S_FER_2"/>
    <property type="match status" value="2"/>
</dbReference>
<dbReference type="SUPFAM" id="SSF54862">
    <property type="entry name" value="4Fe-4S ferredoxins"/>
    <property type="match status" value="1"/>
</dbReference>
<keyword evidence="7" id="KW-0560">Oxidoreductase</keyword>
<dbReference type="Gene3D" id="3.40.950.10">
    <property type="entry name" value="Fe-only Hydrogenase (Larger Subunit), Chain L, domain 3"/>
    <property type="match status" value="1"/>
</dbReference>
<organism evidence="7 8">
    <name type="scientific">Clostridium cochlearium</name>
    <dbReference type="NCBI Taxonomy" id="1494"/>
    <lineage>
        <taxon>Bacteria</taxon>
        <taxon>Bacillati</taxon>
        <taxon>Bacillota</taxon>
        <taxon>Clostridia</taxon>
        <taxon>Eubacteriales</taxon>
        <taxon>Clostridiaceae</taxon>
        <taxon>Clostridium</taxon>
    </lineage>
</organism>